<evidence type="ECO:0000259" key="4">
    <source>
        <dbReference type="PROSITE" id="PS01124"/>
    </source>
</evidence>
<dbReference type="GO" id="GO:0003700">
    <property type="term" value="F:DNA-binding transcription factor activity"/>
    <property type="evidence" value="ECO:0007669"/>
    <property type="project" value="InterPro"/>
</dbReference>
<dbReference type="EMBL" id="LWBP01000011">
    <property type="protein sequence ID" value="OQP67795.1"/>
    <property type="molecule type" value="Genomic_DNA"/>
</dbReference>
<evidence type="ECO:0000256" key="3">
    <source>
        <dbReference type="ARBA" id="ARBA00023163"/>
    </source>
</evidence>
<comment type="caution">
    <text evidence="5">The sequence shown here is derived from an EMBL/GenBank/DDBJ whole genome shotgun (WGS) entry which is preliminary data.</text>
</comment>
<evidence type="ECO:0000313" key="5">
    <source>
        <dbReference type="EMBL" id="OQP67795.1"/>
    </source>
</evidence>
<dbReference type="InterPro" id="IPR018060">
    <property type="entry name" value="HTH_AraC"/>
</dbReference>
<keyword evidence="6" id="KW-1185">Reference proteome</keyword>
<dbReference type="AlphaFoldDB" id="A0A1V9GAU7"/>
<dbReference type="PANTHER" id="PTHR43280:SF2">
    <property type="entry name" value="HTH-TYPE TRANSCRIPTIONAL REGULATOR EXSA"/>
    <property type="match status" value="1"/>
</dbReference>
<keyword evidence="3" id="KW-0804">Transcription</keyword>
<dbReference type="GO" id="GO:0043565">
    <property type="term" value="F:sequence-specific DNA binding"/>
    <property type="evidence" value="ECO:0007669"/>
    <property type="project" value="InterPro"/>
</dbReference>
<dbReference type="RefSeq" id="WP_081160842.1">
    <property type="nucleotide sequence ID" value="NZ_LWBP01000011.1"/>
</dbReference>
<accession>A0A1V9GAU7</accession>
<keyword evidence="2" id="KW-0238">DNA-binding</keyword>
<keyword evidence="1" id="KW-0805">Transcription regulation</keyword>
<dbReference type="STRING" id="550983.A4R26_32830"/>
<sequence>MHTENHFSLRVLVAAAKVKDSIDLKFSLVTGTAPPTGNVHTSADIEWKSVEEFAQELKVNRKDLQRAFKYCNDKGINEYLACRKMEAACMLLAYGEKTIKEIAIDLDYTQNHFSFFFKKRKGLTPLEWQKKNGNGNNDLKS</sequence>
<dbReference type="OrthoDB" id="956952at2"/>
<dbReference type="Gene3D" id="1.10.10.60">
    <property type="entry name" value="Homeodomain-like"/>
    <property type="match status" value="1"/>
</dbReference>
<feature type="domain" description="HTH araC/xylS-type" evidence="4">
    <location>
        <begin position="49"/>
        <end position="131"/>
    </location>
</feature>
<dbReference type="Pfam" id="PF12833">
    <property type="entry name" value="HTH_18"/>
    <property type="match status" value="1"/>
</dbReference>
<name>A0A1V9GAU7_9BACT</name>
<evidence type="ECO:0000256" key="2">
    <source>
        <dbReference type="ARBA" id="ARBA00023125"/>
    </source>
</evidence>
<protein>
    <recommendedName>
        <fullName evidence="4">HTH araC/xylS-type domain-containing protein</fullName>
    </recommendedName>
</protein>
<dbReference type="PANTHER" id="PTHR43280">
    <property type="entry name" value="ARAC-FAMILY TRANSCRIPTIONAL REGULATOR"/>
    <property type="match status" value="1"/>
</dbReference>
<evidence type="ECO:0000256" key="1">
    <source>
        <dbReference type="ARBA" id="ARBA00023015"/>
    </source>
</evidence>
<dbReference type="PROSITE" id="PS01124">
    <property type="entry name" value="HTH_ARAC_FAMILY_2"/>
    <property type="match status" value="1"/>
</dbReference>
<gene>
    <name evidence="5" type="ORF">A4R26_32830</name>
</gene>
<proteinExistence type="predicted"/>
<dbReference type="InterPro" id="IPR009057">
    <property type="entry name" value="Homeodomain-like_sf"/>
</dbReference>
<reference evidence="6" key="1">
    <citation type="submission" date="2016-04" db="EMBL/GenBank/DDBJ databases">
        <authorList>
            <person name="Chen L."/>
            <person name="Zhuang W."/>
            <person name="Wang G."/>
        </authorList>
    </citation>
    <scope>NUCLEOTIDE SEQUENCE [LARGE SCALE GENOMIC DNA]</scope>
    <source>
        <strain evidence="6">208</strain>
    </source>
</reference>
<dbReference type="SMART" id="SM00342">
    <property type="entry name" value="HTH_ARAC"/>
    <property type="match status" value="1"/>
</dbReference>
<dbReference type="Proteomes" id="UP000192276">
    <property type="component" value="Unassembled WGS sequence"/>
</dbReference>
<dbReference type="SUPFAM" id="SSF46689">
    <property type="entry name" value="Homeodomain-like"/>
    <property type="match status" value="1"/>
</dbReference>
<evidence type="ECO:0000313" key="6">
    <source>
        <dbReference type="Proteomes" id="UP000192276"/>
    </source>
</evidence>
<organism evidence="5 6">
    <name type="scientific">Niastella populi</name>
    <dbReference type="NCBI Taxonomy" id="550983"/>
    <lineage>
        <taxon>Bacteria</taxon>
        <taxon>Pseudomonadati</taxon>
        <taxon>Bacteroidota</taxon>
        <taxon>Chitinophagia</taxon>
        <taxon>Chitinophagales</taxon>
        <taxon>Chitinophagaceae</taxon>
        <taxon>Niastella</taxon>
    </lineage>
</organism>